<evidence type="ECO:0000256" key="1">
    <source>
        <dbReference type="SAM" id="MobiDB-lite"/>
    </source>
</evidence>
<feature type="compositionally biased region" description="Basic and acidic residues" evidence="1">
    <location>
        <begin position="169"/>
        <end position="181"/>
    </location>
</feature>
<dbReference type="AlphaFoldDB" id="A0A6J8E5X0"/>
<proteinExistence type="predicted"/>
<organism evidence="2 3">
    <name type="scientific">Mytilus coruscus</name>
    <name type="common">Sea mussel</name>
    <dbReference type="NCBI Taxonomy" id="42192"/>
    <lineage>
        <taxon>Eukaryota</taxon>
        <taxon>Metazoa</taxon>
        <taxon>Spiralia</taxon>
        <taxon>Lophotrochozoa</taxon>
        <taxon>Mollusca</taxon>
        <taxon>Bivalvia</taxon>
        <taxon>Autobranchia</taxon>
        <taxon>Pteriomorphia</taxon>
        <taxon>Mytilida</taxon>
        <taxon>Mytiloidea</taxon>
        <taxon>Mytilidae</taxon>
        <taxon>Mytilinae</taxon>
        <taxon>Mytilus</taxon>
    </lineage>
</organism>
<evidence type="ECO:0000313" key="2">
    <source>
        <dbReference type="EMBL" id="CAC5415870.1"/>
    </source>
</evidence>
<gene>
    <name evidence="2" type="ORF">MCOR_48531</name>
</gene>
<protein>
    <submittedName>
        <fullName evidence="2">Uncharacterized protein</fullName>
    </submittedName>
</protein>
<keyword evidence="3" id="KW-1185">Reference proteome</keyword>
<evidence type="ECO:0000313" key="3">
    <source>
        <dbReference type="Proteomes" id="UP000507470"/>
    </source>
</evidence>
<feature type="compositionally biased region" description="Basic residues" evidence="1">
    <location>
        <begin position="145"/>
        <end position="161"/>
    </location>
</feature>
<accession>A0A6J8E5X0</accession>
<sequence>MAMEFLKHKYLTAFDEYFSMDYKKKSYPIKPGPPPHTHLRPCQSSCIQREGKRKFLVSSHLGKVELLPSGTEACDLESFSAIPANQSLTRLDDVKVVYSIENLDKRIVYEKENDDTATKLENKTTESADNKWWPNGDSNDMWRATKSRRQVVIRRRKRPKRACPNTPRQSDDKKQRDHANAKELSNGNNLSSIDIGSAINKKLLAETLKKCVLKKSVSMESVFEGDGTKVRYSFTWRMGDEYVSLEKLHDQQLDCEHPMNRNLISGAWRQGPNLQDTQNVTTANIDRKRGKMQMNLIKHWINSPAGSVAWQDRMI</sequence>
<dbReference type="Proteomes" id="UP000507470">
    <property type="component" value="Unassembled WGS sequence"/>
</dbReference>
<feature type="compositionally biased region" description="Basic and acidic residues" evidence="1">
    <location>
        <begin position="119"/>
        <end position="129"/>
    </location>
</feature>
<feature type="region of interest" description="Disordered" evidence="1">
    <location>
        <begin position="119"/>
        <end position="191"/>
    </location>
</feature>
<dbReference type="EMBL" id="CACVKT020008520">
    <property type="protein sequence ID" value="CAC5415870.1"/>
    <property type="molecule type" value="Genomic_DNA"/>
</dbReference>
<name>A0A6J8E5X0_MYTCO</name>
<reference evidence="2 3" key="1">
    <citation type="submission" date="2020-06" db="EMBL/GenBank/DDBJ databases">
        <authorList>
            <person name="Li R."/>
            <person name="Bekaert M."/>
        </authorList>
    </citation>
    <scope>NUCLEOTIDE SEQUENCE [LARGE SCALE GENOMIC DNA]</scope>
    <source>
        <strain evidence="3">wild</strain>
    </source>
</reference>